<dbReference type="EMBL" id="JASBNA010000029">
    <property type="protein sequence ID" value="KAK7683667.1"/>
    <property type="molecule type" value="Genomic_DNA"/>
</dbReference>
<evidence type="ECO:0000313" key="2">
    <source>
        <dbReference type="Proteomes" id="UP001385951"/>
    </source>
</evidence>
<dbReference type="Proteomes" id="UP001385951">
    <property type="component" value="Unassembled WGS sequence"/>
</dbReference>
<comment type="caution">
    <text evidence="1">The sequence shown here is derived from an EMBL/GenBank/DDBJ whole genome shotgun (WGS) entry which is preliminary data.</text>
</comment>
<proteinExistence type="predicted"/>
<name>A0AAW0G276_9APHY</name>
<protein>
    <submittedName>
        <fullName evidence="1">Uncharacterized protein</fullName>
    </submittedName>
</protein>
<organism evidence="1 2">
    <name type="scientific">Cerrena zonata</name>
    <dbReference type="NCBI Taxonomy" id="2478898"/>
    <lineage>
        <taxon>Eukaryota</taxon>
        <taxon>Fungi</taxon>
        <taxon>Dikarya</taxon>
        <taxon>Basidiomycota</taxon>
        <taxon>Agaricomycotina</taxon>
        <taxon>Agaricomycetes</taxon>
        <taxon>Polyporales</taxon>
        <taxon>Cerrenaceae</taxon>
        <taxon>Cerrena</taxon>
    </lineage>
</organism>
<accession>A0AAW0G276</accession>
<reference evidence="1 2" key="1">
    <citation type="submission" date="2022-09" db="EMBL/GenBank/DDBJ databases">
        <authorList>
            <person name="Palmer J.M."/>
        </authorList>
    </citation>
    <scope>NUCLEOTIDE SEQUENCE [LARGE SCALE GENOMIC DNA]</scope>
    <source>
        <strain evidence="1 2">DSM 7382</strain>
    </source>
</reference>
<gene>
    <name evidence="1" type="ORF">QCA50_013043</name>
</gene>
<dbReference type="AlphaFoldDB" id="A0AAW0G276"/>
<evidence type="ECO:0000313" key="1">
    <source>
        <dbReference type="EMBL" id="KAK7683667.1"/>
    </source>
</evidence>
<sequence length="199" mass="22416">MAQAPANNSFRVALQPNSLYIATQTILNLAPNRIDFVTFQRKAWHWSFFYTDATGKVTQLHWNVGDIGGVVGEYFGCRPIPEIVTRTKRSVYVSFIRLSGWSSPGLETLVETLRELWKEHEGKPGPTLRAMSPMRSCRTWTLEAVATFVANGWMTAAPDNLETIVTTESKSATNRYISIKAGWVTDSDVNQFRPTIRDV</sequence>
<keyword evidence="2" id="KW-1185">Reference proteome</keyword>